<dbReference type="GO" id="GO:0008146">
    <property type="term" value="F:sulfotransferase activity"/>
    <property type="evidence" value="ECO:0007669"/>
    <property type="project" value="InterPro"/>
</dbReference>
<dbReference type="Pfam" id="PF03567">
    <property type="entry name" value="Sulfotransfer_2"/>
    <property type="match status" value="1"/>
</dbReference>
<protein>
    <recommendedName>
        <fullName evidence="2">Sulfotransferase domain-containing protein</fullName>
    </recommendedName>
</protein>
<dbReference type="InterPro" id="IPR005331">
    <property type="entry name" value="Sulfotransferase"/>
</dbReference>
<dbReference type="GO" id="GO:0016020">
    <property type="term" value="C:membrane"/>
    <property type="evidence" value="ECO:0007669"/>
    <property type="project" value="InterPro"/>
</dbReference>
<name>A0A382PKP0_9ZZZZ</name>
<organism evidence="1">
    <name type="scientific">marine metagenome</name>
    <dbReference type="NCBI Taxonomy" id="408172"/>
    <lineage>
        <taxon>unclassified sequences</taxon>
        <taxon>metagenomes</taxon>
        <taxon>ecological metagenomes</taxon>
    </lineage>
</organism>
<evidence type="ECO:0008006" key="2">
    <source>
        <dbReference type="Google" id="ProtNLM"/>
    </source>
</evidence>
<dbReference type="Gene3D" id="3.40.50.300">
    <property type="entry name" value="P-loop containing nucleotide triphosphate hydrolases"/>
    <property type="match status" value="1"/>
</dbReference>
<accession>A0A382PKP0</accession>
<evidence type="ECO:0000313" key="1">
    <source>
        <dbReference type="EMBL" id="SVC73320.1"/>
    </source>
</evidence>
<proteinExistence type="predicted"/>
<reference evidence="1" key="1">
    <citation type="submission" date="2018-05" db="EMBL/GenBank/DDBJ databases">
        <authorList>
            <person name="Lanie J.A."/>
            <person name="Ng W.-L."/>
            <person name="Kazmierczak K.M."/>
            <person name="Andrzejewski T.M."/>
            <person name="Davidsen T.M."/>
            <person name="Wayne K.J."/>
            <person name="Tettelin H."/>
            <person name="Glass J.I."/>
            <person name="Rusch D."/>
            <person name="Podicherti R."/>
            <person name="Tsui H.-C.T."/>
            <person name="Winkler M.E."/>
        </authorList>
    </citation>
    <scope>NUCLEOTIDE SEQUENCE</scope>
</reference>
<sequence>MAILLPKYKFVFIHIPKNGGSSIWNSLKLSGEGINITPDYAHRTIKEVEKKYNVVADLYIAQVRNPYDRFYSMYHYLCEYTQKRIDGKLPLKRQPISYWSDLINLLCKIGFDGFVEMLLKKNDVRDFLFRFPLERGCFLRQVDYLNSSSKKKIFKLETGEIWQFFKHLNPKIKESHTKKTKYKSIQYNKHLRKIVYDYFKEDFLSFNYQP</sequence>
<dbReference type="AlphaFoldDB" id="A0A382PKP0"/>
<dbReference type="EMBL" id="UINC01107730">
    <property type="protein sequence ID" value="SVC73320.1"/>
    <property type="molecule type" value="Genomic_DNA"/>
</dbReference>
<gene>
    <name evidence="1" type="ORF">METZ01_LOCUS326174</name>
</gene>
<dbReference type="InterPro" id="IPR027417">
    <property type="entry name" value="P-loop_NTPase"/>
</dbReference>